<dbReference type="EMBL" id="JAGGJV010000011">
    <property type="protein sequence ID" value="MBP1861539.1"/>
    <property type="molecule type" value="Genomic_DNA"/>
</dbReference>
<dbReference type="SUPFAM" id="SSF50199">
    <property type="entry name" value="Staphylococcal nuclease"/>
    <property type="match status" value="1"/>
</dbReference>
<dbReference type="InterPro" id="IPR035437">
    <property type="entry name" value="SNase_OB-fold_sf"/>
</dbReference>
<reference evidence="2 3" key="1">
    <citation type="submission" date="2021-03" db="EMBL/GenBank/DDBJ databases">
        <title>Genomic Encyclopedia of Type Strains, Phase IV (KMG-IV): sequencing the most valuable type-strain genomes for metagenomic binning, comparative biology and taxonomic classification.</title>
        <authorList>
            <person name="Goeker M."/>
        </authorList>
    </citation>
    <scope>NUCLEOTIDE SEQUENCE [LARGE SCALE GENOMIC DNA]</scope>
    <source>
        <strain evidence="2 3">DSM 26427</strain>
    </source>
</reference>
<dbReference type="PROSITE" id="PS50830">
    <property type="entry name" value="TNASE_3"/>
    <property type="match status" value="1"/>
</dbReference>
<accession>A0ABS4EUB1</accession>
<comment type="caution">
    <text evidence="2">The sequence shown here is derived from an EMBL/GenBank/DDBJ whole genome shotgun (WGS) entry which is preliminary data.</text>
</comment>
<evidence type="ECO:0000313" key="3">
    <source>
        <dbReference type="Proteomes" id="UP000823786"/>
    </source>
</evidence>
<dbReference type="GO" id="GO:0004519">
    <property type="term" value="F:endonuclease activity"/>
    <property type="evidence" value="ECO:0007669"/>
    <property type="project" value="UniProtKB-KW"/>
</dbReference>
<evidence type="ECO:0000259" key="1">
    <source>
        <dbReference type="PROSITE" id="PS50830"/>
    </source>
</evidence>
<gene>
    <name evidence="2" type="ORF">J2Z75_005068</name>
</gene>
<organism evidence="2 3">
    <name type="scientific">Rhizobium herbae</name>
    <dbReference type="NCBI Taxonomy" id="508661"/>
    <lineage>
        <taxon>Bacteria</taxon>
        <taxon>Pseudomonadati</taxon>
        <taxon>Pseudomonadota</taxon>
        <taxon>Alphaproteobacteria</taxon>
        <taxon>Hyphomicrobiales</taxon>
        <taxon>Rhizobiaceae</taxon>
        <taxon>Rhizobium/Agrobacterium group</taxon>
        <taxon>Rhizobium</taxon>
    </lineage>
</organism>
<keyword evidence="2" id="KW-0255">Endonuclease</keyword>
<name>A0ABS4EUB1_9HYPH</name>
<evidence type="ECO:0000313" key="2">
    <source>
        <dbReference type="EMBL" id="MBP1861539.1"/>
    </source>
</evidence>
<dbReference type="InterPro" id="IPR016071">
    <property type="entry name" value="Staphylococal_nuclease_OB-fold"/>
</dbReference>
<feature type="domain" description="TNase-like" evidence="1">
    <location>
        <begin position="67"/>
        <end position="175"/>
    </location>
</feature>
<keyword evidence="2" id="KW-0378">Hydrolase</keyword>
<keyword evidence="2" id="KW-0540">Nuclease</keyword>
<dbReference type="Pfam" id="PF00565">
    <property type="entry name" value="SNase"/>
    <property type="match status" value="1"/>
</dbReference>
<dbReference type="Proteomes" id="UP000823786">
    <property type="component" value="Unassembled WGS sequence"/>
</dbReference>
<dbReference type="RefSeq" id="WP_234937556.1">
    <property type="nucleotide sequence ID" value="NZ_JAGGJV010000011.1"/>
</dbReference>
<dbReference type="SMART" id="SM00318">
    <property type="entry name" value="SNc"/>
    <property type="match status" value="1"/>
</dbReference>
<protein>
    <submittedName>
        <fullName evidence="2">Endonuclease YncB(Thermonuclease family)</fullName>
    </submittedName>
</protein>
<sequence length="175" mass="19201">MPYNLNMGAVMTKILKFQAAKKSRWDVKPAEIAAVGLALMCGVGFGAYSLMPASASGEYISKQFSMCSGPVRVTCVVDGDTFWLDGTKIRVADIDAPEIGEPKCASEKALGERTKLRLREMLNAGAFDLAAFENRDEDKYGRKLRVIMRGGQSLGNQLVTEGLARTWTGRREPWC</sequence>
<keyword evidence="3" id="KW-1185">Reference proteome</keyword>
<dbReference type="Gene3D" id="2.40.50.90">
    <property type="match status" value="1"/>
</dbReference>
<proteinExistence type="predicted"/>